<dbReference type="Gene3D" id="1.10.10.10">
    <property type="entry name" value="Winged helix-like DNA-binding domain superfamily/Winged helix DNA-binding domain"/>
    <property type="match status" value="1"/>
</dbReference>
<dbReference type="InterPro" id="IPR036390">
    <property type="entry name" value="WH_DNA-bd_sf"/>
</dbReference>
<protein>
    <submittedName>
        <fullName evidence="6">DNA-binding transcriptional regulator, LysR family</fullName>
    </submittedName>
</protein>
<accession>A0A1I1VWQ2</accession>
<feature type="domain" description="HTH lysR-type" evidence="5">
    <location>
        <begin position="13"/>
        <end position="70"/>
    </location>
</feature>
<name>A0A1I1VWQ2_9BACT</name>
<dbReference type="PROSITE" id="PS50931">
    <property type="entry name" value="HTH_LYSR"/>
    <property type="match status" value="1"/>
</dbReference>
<dbReference type="InterPro" id="IPR050389">
    <property type="entry name" value="LysR-type_TF"/>
</dbReference>
<evidence type="ECO:0000256" key="4">
    <source>
        <dbReference type="ARBA" id="ARBA00023163"/>
    </source>
</evidence>
<dbReference type="GO" id="GO:0003677">
    <property type="term" value="F:DNA binding"/>
    <property type="evidence" value="ECO:0007669"/>
    <property type="project" value="UniProtKB-KW"/>
</dbReference>
<evidence type="ECO:0000313" key="7">
    <source>
        <dbReference type="Proteomes" id="UP000199400"/>
    </source>
</evidence>
<reference evidence="7" key="1">
    <citation type="submission" date="2016-10" db="EMBL/GenBank/DDBJ databases">
        <authorList>
            <person name="Varghese N."/>
            <person name="Submissions S."/>
        </authorList>
    </citation>
    <scope>NUCLEOTIDE SEQUENCE [LARGE SCALE GENOMIC DNA]</scope>
    <source>
        <strain evidence="7">ATCC 25963</strain>
    </source>
</reference>
<dbReference type="Pfam" id="PF03466">
    <property type="entry name" value="LysR_substrate"/>
    <property type="match status" value="1"/>
</dbReference>
<keyword evidence="7" id="KW-1185">Reference proteome</keyword>
<dbReference type="AlphaFoldDB" id="A0A1I1VWQ2"/>
<dbReference type="InterPro" id="IPR005119">
    <property type="entry name" value="LysR_subst-bd"/>
</dbReference>
<dbReference type="SUPFAM" id="SSF46785">
    <property type="entry name" value="Winged helix' DNA-binding domain"/>
    <property type="match status" value="1"/>
</dbReference>
<dbReference type="InterPro" id="IPR000847">
    <property type="entry name" value="LysR_HTH_N"/>
</dbReference>
<organism evidence="6 7">
    <name type="scientific">Nannocystis exedens</name>
    <dbReference type="NCBI Taxonomy" id="54"/>
    <lineage>
        <taxon>Bacteria</taxon>
        <taxon>Pseudomonadati</taxon>
        <taxon>Myxococcota</taxon>
        <taxon>Polyangia</taxon>
        <taxon>Nannocystales</taxon>
        <taxon>Nannocystaceae</taxon>
        <taxon>Nannocystis</taxon>
    </lineage>
</organism>
<dbReference type="STRING" id="54.SAMN02745121_02026"/>
<dbReference type="SUPFAM" id="SSF53850">
    <property type="entry name" value="Periplasmic binding protein-like II"/>
    <property type="match status" value="1"/>
</dbReference>
<gene>
    <name evidence="6" type="ORF">SAMN02745121_02026</name>
</gene>
<dbReference type="Pfam" id="PF00126">
    <property type="entry name" value="HTH_1"/>
    <property type="match status" value="1"/>
</dbReference>
<dbReference type="PANTHER" id="PTHR30118">
    <property type="entry name" value="HTH-TYPE TRANSCRIPTIONAL REGULATOR LEUO-RELATED"/>
    <property type="match status" value="1"/>
</dbReference>
<dbReference type="EMBL" id="FOMX01000005">
    <property type="protein sequence ID" value="SFD87275.1"/>
    <property type="molecule type" value="Genomic_DNA"/>
</dbReference>
<dbReference type="Gene3D" id="3.40.190.10">
    <property type="entry name" value="Periplasmic binding protein-like II"/>
    <property type="match status" value="2"/>
</dbReference>
<dbReference type="PANTHER" id="PTHR30118:SF15">
    <property type="entry name" value="TRANSCRIPTIONAL REGULATORY PROTEIN"/>
    <property type="match status" value="1"/>
</dbReference>
<keyword evidence="2" id="KW-0805">Transcription regulation</keyword>
<proteinExistence type="inferred from homology"/>
<evidence type="ECO:0000259" key="5">
    <source>
        <dbReference type="PROSITE" id="PS50931"/>
    </source>
</evidence>
<keyword evidence="3 6" id="KW-0238">DNA-binding</keyword>
<keyword evidence="4" id="KW-0804">Transcription</keyword>
<sequence length="316" mass="34675">MHGVHDEPNLAALDLNLLVVLEALLAERHVARAAGRVGLSPSATSHALARLRRLLGDPLLVRDKQTLVPTVRAEALAPRLADALASVRAVLAPPAAFEPATARRTFVLGLADYAQFILLPPLLTRLAETAPHVDLVARDFPLERPLEHFDELDVLVAPGRGLARADPLGAHAGAGLRESRLFRERFVCVARRDHPRIGKKLDLATFVALPHAFIAPRGTPRGVVDDLLAERGLSRRVALMLQHFLVAPHAVAGSDLVITLAERVARAFAAHLPLTIHEPPLAIPRFAMHLYWHERRHLDPAHQWLRQQLLAIGKQL</sequence>
<dbReference type="InterPro" id="IPR036388">
    <property type="entry name" value="WH-like_DNA-bd_sf"/>
</dbReference>
<evidence type="ECO:0000256" key="1">
    <source>
        <dbReference type="ARBA" id="ARBA00009437"/>
    </source>
</evidence>
<dbReference type="Proteomes" id="UP000199400">
    <property type="component" value="Unassembled WGS sequence"/>
</dbReference>
<dbReference type="GO" id="GO:0003700">
    <property type="term" value="F:DNA-binding transcription factor activity"/>
    <property type="evidence" value="ECO:0007669"/>
    <property type="project" value="InterPro"/>
</dbReference>
<comment type="similarity">
    <text evidence="1">Belongs to the LysR transcriptional regulatory family.</text>
</comment>
<dbReference type="OrthoDB" id="5317428at2"/>
<evidence type="ECO:0000256" key="2">
    <source>
        <dbReference type="ARBA" id="ARBA00023015"/>
    </source>
</evidence>
<dbReference type="InterPro" id="IPR037402">
    <property type="entry name" value="YidZ_PBP2"/>
</dbReference>
<evidence type="ECO:0000256" key="3">
    <source>
        <dbReference type="ARBA" id="ARBA00023125"/>
    </source>
</evidence>
<evidence type="ECO:0000313" key="6">
    <source>
        <dbReference type="EMBL" id="SFD87275.1"/>
    </source>
</evidence>
<dbReference type="CDD" id="cd08417">
    <property type="entry name" value="PBP2_Nitroaromatics_like"/>
    <property type="match status" value="1"/>
</dbReference>
<dbReference type="RefSeq" id="WP_096330812.1">
    <property type="nucleotide sequence ID" value="NZ_FOMX01000005.1"/>
</dbReference>